<reference evidence="2" key="1">
    <citation type="submission" date="2006-10" db="EMBL/GenBank/DDBJ databases">
        <authorList>
            <person name="Amadeo P."/>
            <person name="Zhao Q."/>
            <person name="Wortman J."/>
            <person name="Fraser-Liggett C."/>
            <person name="Carlton J."/>
        </authorList>
    </citation>
    <scope>NUCLEOTIDE SEQUENCE</scope>
    <source>
        <strain evidence="2">G3</strain>
    </source>
</reference>
<evidence type="ECO:0000313" key="3">
    <source>
        <dbReference type="Proteomes" id="UP000001542"/>
    </source>
</evidence>
<dbReference type="VEuPathDB" id="TrichDB:TVAG_171470"/>
<dbReference type="Gene3D" id="1.20.5.110">
    <property type="match status" value="1"/>
</dbReference>
<keyword evidence="3" id="KW-1185">Reference proteome</keyword>
<reference evidence="2" key="2">
    <citation type="journal article" date="2007" name="Science">
        <title>Draft genome sequence of the sexually transmitted pathogen Trichomonas vaginalis.</title>
        <authorList>
            <person name="Carlton J.M."/>
            <person name="Hirt R.P."/>
            <person name="Silva J.C."/>
            <person name="Delcher A.L."/>
            <person name="Schatz M."/>
            <person name="Zhao Q."/>
            <person name="Wortman J.R."/>
            <person name="Bidwell S.L."/>
            <person name="Alsmark U.C.M."/>
            <person name="Besteiro S."/>
            <person name="Sicheritz-Ponten T."/>
            <person name="Noel C.J."/>
            <person name="Dacks J.B."/>
            <person name="Foster P.G."/>
            <person name="Simillion C."/>
            <person name="Van de Peer Y."/>
            <person name="Miranda-Saavedra D."/>
            <person name="Barton G.J."/>
            <person name="Westrop G.D."/>
            <person name="Mueller S."/>
            <person name="Dessi D."/>
            <person name="Fiori P.L."/>
            <person name="Ren Q."/>
            <person name="Paulsen I."/>
            <person name="Zhang H."/>
            <person name="Bastida-Corcuera F.D."/>
            <person name="Simoes-Barbosa A."/>
            <person name="Brown M.T."/>
            <person name="Hayes R.D."/>
            <person name="Mukherjee M."/>
            <person name="Okumura C.Y."/>
            <person name="Schneider R."/>
            <person name="Smith A.J."/>
            <person name="Vanacova S."/>
            <person name="Villalvazo M."/>
            <person name="Haas B.J."/>
            <person name="Pertea M."/>
            <person name="Feldblyum T.V."/>
            <person name="Utterback T.R."/>
            <person name="Shu C.L."/>
            <person name="Osoegawa K."/>
            <person name="de Jong P.J."/>
            <person name="Hrdy I."/>
            <person name="Horvathova L."/>
            <person name="Zubacova Z."/>
            <person name="Dolezal P."/>
            <person name="Malik S.B."/>
            <person name="Logsdon J.M. Jr."/>
            <person name="Henze K."/>
            <person name="Gupta A."/>
            <person name="Wang C.C."/>
            <person name="Dunne R.L."/>
            <person name="Upcroft J.A."/>
            <person name="Upcroft P."/>
            <person name="White O."/>
            <person name="Salzberg S.L."/>
            <person name="Tang P."/>
            <person name="Chiu C.-H."/>
            <person name="Lee Y.-S."/>
            <person name="Embley T.M."/>
            <person name="Coombs G.H."/>
            <person name="Mottram J.C."/>
            <person name="Tachezy J."/>
            <person name="Fraser-Liggett C.M."/>
            <person name="Johnson P.J."/>
        </authorList>
    </citation>
    <scope>NUCLEOTIDE SEQUENCE [LARGE SCALE GENOMIC DNA]</scope>
    <source>
        <strain evidence="2">G3</strain>
    </source>
</reference>
<feature type="coiled-coil region" evidence="1">
    <location>
        <begin position="37"/>
        <end position="64"/>
    </location>
</feature>
<dbReference type="Proteomes" id="UP000001542">
    <property type="component" value="Unassembled WGS sequence"/>
</dbReference>
<protein>
    <submittedName>
        <fullName evidence="2">Uncharacterized protein</fullName>
    </submittedName>
</protein>
<accession>A2FZK9</accession>
<dbReference type="AlphaFoldDB" id="A2FZK9"/>
<gene>
    <name evidence="2" type="ORF">TVAG_171470</name>
</gene>
<evidence type="ECO:0000256" key="1">
    <source>
        <dbReference type="SAM" id="Coils"/>
    </source>
</evidence>
<dbReference type="RefSeq" id="XP_001302597.1">
    <property type="nucleotide sequence ID" value="XM_001302596.1"/>
</dbReference>
<evidence type="ECO:0000313" key="2">
    <source>
        <dbReference type="EMBL" id="EAX89667.1"/>
    </source>
</evidence>
<name>A2FZK9_TRIV3</name>
<proteinExistence type="predicted"/>
<organism evidence="2 3">
    <name type="scientific">Trichomonas vaginalis (strain ATCC PRA-98 / G3)</name>
    <dbReference type="NCBI Taxonomy" id="412133"/>
    <lineage>
        <taxon>Eukaryota</taxon>
        <taxon>Metamonada</taxon>
        <taxon>Parabasalia</taxon>
        <taxon>Trichomonadida</taxon>
        <taxon>Trichomonadidae</taxon>
        <taxon>Trichomonas</taxon>
    </lineage>
</organism>
<dbReference type="VEuPathDB" id="TrichDB:TVAGG3_0792050"/>
<dbReference type="SMR" id="A2FZK9"/>
<keyword evidence="1" id="KW-0175">Coiled coil</keyword>
<dbReference type="SUPFAM" id="SSF58038">
    <property type="entry name" value="SNARE fusion complex"/>
    <property type="match status" value="1"/>
</dbReference>
<sequence length="73" mass="8202">MSKGVNEEISKLEMASVEILNGMKSIQGMTALLELILQQQSKKIRNIEDQVANTLREVEASNRSLKVAKHHQL</sequence>
<dbReference type="KEGG" id="tva:4747339"/>
<dbReference type="InParanoid" id="A2FZK9"/>
<dbReference type="EMBL" id="DS114179">
    <property type="protein sequence ID" value="EAX89667.1"/>
    <property type="molecule type" value="Genomic_DNA"/>
</dbReference>